<proteinExistence type="predicted"/>
<gene>
    <name evidence="3" type="ORF">OCH74_01705</name>
</gene>
<dbReference type="RefSeq" id="WP_404439814.1">
    <property type="nucleotide sequence ID" value="NZ_JAOQBW010000001.1"/>
</dbReference>
<evidence type="ECO:0000256" key="2">
    <source>
        <dbReference type="SAM" id="Phobius"/>
    </source>
</evidence>
<comment type="caution">
    <text evidence="3">The sequence shown here is derived from an EMBL/GenBank/DDBJ whole genome shotgun (WGS) entry which is preliminary data.</text>
</comment>
<feature type="region of interest" description="Disordered" evidence="1">
    <location>
        <begin position="1"/>
        <end position="61"/>
    </location>
</feature>
<evidence type="ECO:0000313" key="3">
    <source>
        <dbReference type="EMBL" id="MFK3575590.1"/>
    </source>
</evidence>
<dbReference type="Proteomes" id="UP001620273">
    <property type="component" value="Unassembled WGS sequence"/>
</dbReference>
<keyword evidence="2" id="KW-1133">Transmembrane helix</keyword>
<feature type="compositionally biased region" description="Low complexity" evidence="1">
    <location>
        <begin position="256"/>
        <end position="303"/>
    </location>
</feature>
<feature type="transmembrane region" description="Helical" evidence="2">
    <location>
        <begin position="97"/>
        <end position="114"/>
    </location>
</feature>
<name>A0ABW8KPS6_9BIFI</name>
<feature type="transmembrane region" description="Helical" evidence="2">
    <location>
        <begin position="126"/>
        <end position="144"/>
    </location>
</feature>
<dbReference type="EMBL" id="JAOQBW010000001">
    <property type="protein sequence ID" value="MFK3575590.1"/>
    <property type="molecule type" value="Genomic_DNA"/>
</dbReference>
<protein>
    <submittedName>
        <fullName evidence="3">DUF308 domain-containing protein</fullName>
    </submittedName>
</protein>
<organism evidence="3 4">
    <name type="scientific">Bifidobacterium thermacidophilum</name>
    <dbReference type="NCBI Taxonomy" id="246618"/>
    <lineage>
        <taxon>Bacteria</taxon>
        <taxon>Bacillati</taxon>
        <taxon>Actinomycetota</taxon>
        <taxon>Actinomycetes</taxon>
        <taxon>Bifidobacteriales</taxon>
        <taxon>Bifidobacteriaceae</taxon>
        <taxon>Bifidobacterium</taxon>
    </lineage>
</organism>
<feature type="region of interest" description="Disordered" evidence="1">
    <location>
        <begin position="148"/>
        <end position="188"/>
    </location>
</feature>
<keyword evidence="4" id="KW-1185">Reference proteome</keyword>
<feature type="compositionally biased region" description="Low complexity" evidence="1">
    <location>
        <begin position="148"/>
        <end position="183"/>
    </location>
</feature>
<reference evidence="3 4" key="1">
    <citation type="submission" date="2022-09" db="EMBL/GenBank/DDBJ databases">
        <title>Genome sequencing of four strains from tibetan pig.</title>
        <authorList>
            <person name="Feng J."/>
        </authorList>
    </citation>
    <scope>NUCLEOTIDE SEQUENCE [LARGE SCALE GENOMIC DNA]</scope>
    <source>
        <strain evidence="3 4">11-1-1</strain>
    </source>
</reference>
<keyword evidence="2" id="KW-0812">Transmembrane</keyword>
<evidence type="ECO:0000313" key="4">
    <source>
        <dbReference type="Proteomes" id="UP001620273"/>
    </source>
</evidence>
<feature type="region of interest" description="Disordered" evidence="1">
    <location>
        <begin position="250"/>
        <end position="340"/>
    </location>
</feature>
<accession>A0ABW8KPS6</accession>
<keyword evidence="2" id="KW-0472">Membrane</keyword>
<feature type="transmembrane region" description="Helical" evidence="2">
    <location>
        <begin position="75"/>
        <end position="91"/>
    </location>
</feature>
<evidence type="ECO:0000256" key="1">
    <source>
        <dbReference type="SAM" id="MobiDB-lite"/>
    </source>
</evidence>
<feature type="compositionally biased region" description="Low complexity" evidence="1">
    <location>
        <begin position="31"/>
        <end position="46"/>
    </location>
</feature>
<sequence length="340" mass="35325">MGFLQPDEPTRRPDAGTVTNQQYQEYPTAVQQQDPSLSSSSSQLGGDEIDSSPEPSHDAPVNESIVDSIKHSPKILIATYVLLIVGIIGWITPMKPLGGSCALIGIIVGIVSLIKNRNEASFKRNSIISIILCIVALFGCVLTSPSSSSEPSATSSQTSQSSSVSPSASTPAASSAEASSSSPTPDPELLQAQQSLQAKITEAGNLLSSSENQVADDSTRTALTQAIDNANAVSSTDPADYAAAEQSLQSAMDAVQSSEAQKQASDAAAQQAAQEQAQRQAAQEQAQHNAARDTQTTTTNTGKTVKRGQFCSKSRIGETAAASNGGIATCTSEGPRARWK</sequence>